<evidence type="ECO:0000313" key="5">
    <source>
        <dbReference type="Proteomes" id="UP000218896"/>
    </source>
</evidence>
<dbReference type="NCBIfam" id="TIGR00976">
    <property type="entry name" value="CocE_NonD"/>
    <property type="match status" value="1"/>
</dbReference>
<keyword evidence="1" id="KW-0378">Hydrolase</keyword>
<evidence type="ECO:0000313" key="4">
    <source>
        <dbReference type="EMBL" id="PAU80408.1"/>
    </source>
</evidence>
<dbReference type="Pfam" id="PF08530">
    <property type="entry name" value="PepX_C"/>
    <property type="match status" value="1"/>
</dbReference>
<dbReference type="RefSeq" id="WP_095617251.1">
    <property type="nucleotide sequence ID" value="NZ_NSKD01000003.1"/>
</dbReference>
<dbReference type="GO" id="GO:0052689">
    <property type="term" value="F:carboxylic ester hydrolase activity"/>
    <property type="evidence" value="ECO:0007669"/>
    <property type="project" value="UniProtKB-ARBA"/>
</dbReference>
<dbReference type="SUPFAM" id="SSF49785">
    <property type="entry name" value="Galactose-binding domain-like"/>
    <property type="match status" value="1"/>
</dbReference>
<keyword evidence="5" id="KW-1185">Reference proteome</keyword>
<dbReference type="SUPFAM" id="SSF53474">
    <property type="entry name" value="alpha/beta-Hydrolases"/>
    <property type="match status" value="1"/>
</dbReference>
<dbReference type="GO" id="GO:0008239">
    <property type="term" value="F:dipeptidyl-peptidase activity"/>
    <property type="evidence" value="ECO:0007669"/>
    <property type="project" value="InterPro"/>
</dbReference>
<feature type="signal peptide" evidence="2">
    <location>
        <begin position="1"/>
        <end position="29"/>
    </location>
</feature>
<dbReference type="PANTHER" id="PTHR22946:SF9">
    <property type="entry name" value="POLYKETIDE TRANSFERASE AF380"/>
    <property type="match status" value="1"/>
</dbReference>
<dbReference type="InterPro" id="IPR013736">
    <property type="entry name" value="Xaa-Pro_dipept_C"/>
</dbReference>
<feature type="domain" description="Xaa-Pro dipeptidyl-peptidase C-terminal" evidence="3">
    <location>
        <begin position="324"/>
        <end position="553"/>
    </location>
</feature>
<protein>
    <submittedName>
        <fullName evidence="4">Acyl esterase</fullName>
    </submittedName>
</protein>
<dbReference type="InterPro" id="IPR005674">
    <property type="entry name" value="CocE/Ser_esterase"/>
</dbReference>
<keyword evidence="2" id="KW-0732">Signal</keyword>
<dbReference type="Gene3D" id="3.40.50.1820">
    <property type="entry name" value="alpha/beta hydrolase"/>
    <property type="match status" value="1"/>
</dbReference>
<dbReference type="OrthoDB" id="9806163at2"/>
<organism evidence="4 5">
    <name type="scientific">Halovibrio salipaludis</name>
    <dbReference type="NCBI Taxonomy" id="2032626"/>
    <lineage>
        <taxon>Bacteria</taxon>
        <taxon>Pseudomonadati</taxon>
        <taxon>Pseudomonadota</taxon>
        <taxon>Gammaproteobacteria</taxon>
        <taxon>Oceanospirillales</taxon>
        <taxon>Halomonadaceae</taxon>
        <taxon>Halovibrio</taxon>
    </lineage>
</organism>
<name>A0A2A2F644_9GAMM</name>
<dbReference type="EMBL" id="NSKD01000003">
    <property type="protein sequence ID" value="PAU80408.1"/>
    <property type="molecule type" value="Genomic_DNA"/>
</dbReference>
<evidence type="ECO:0000256" key="2">
    <source>
        <dbReference type="SAM" id="SignalP"/>
    </source>
</evidence>
<sequence length="557" mass="60662">MNPGSLSGRLIPKAFLLVLLLALAGHAQSATTDSPLFPALSLVAGVLNEPLFPESPAYTTNDDIVIHAADGVNLEANIFVPTEDSAPYPAVIFVNSWGLNEYEYLTEAGRLAERGYVVLSYSTRGWGESGGEINTAGPKDVSDFSTVVDWLITNAPVDPNGIGASGISYGAGIAMLGAAHDERIKAVSAMSGWGSLVESLYAQRTPRLVWGELLTFTGDLLGNPSQEIQENWDNVKNHRNIEDVTEWALERSPINYVDQLNENGTAVYLANNWGDNLFQANSVLDMYQQLDGPKAINLQAGMHASTELIGMIGGGDTRIWNNTRRWFDQHLKGQSTAIEDQEPVQMKVRLTDRFEGFSTFPVPQAETRHWFLHPRSWFSNGKLENSAWEGWGSRTNSFSDWGDTLASTGIPLGSQIFDQVNLPVTAPVPLLGRSRSAWYRTERLQEPLRIRGIPEVTLNVTPRDDALQLVAYLYDLSPDGKGRLITHAPITVPDAAPGEPLELDLDLVATGYDVPAGHRVALVVDGKDLLYAGPDGVQSQSINFSGSAVNRLSIPAL</sequence>
<dbReference type="Gene3D" id="2.60.120.260">
    <property type="entry name" value="Galactose-binding domain-like"/>
    <property type="match status" value="1"/>
</dbReference>
<proteinExistence type="predicted"/>
<dbReference type="InterPro" id="IPR029058">
    <property type="entry name" value="AB_hydrolase_fold"/>
</dbReference>
<gene>
    <name evidence="4" type="ORF">CK501_08140</name>
</gene>
<evidence type="ECO:0000259" key="3">
    <source>
        <dbReference type="SMART" id="SM00939"/>
    </source>
</evidence>
<dbReference type="AlphaFoldDB" id="A0A2A2F644"/>
<dbReference type="Proteomes" id="UP000218896">
    <property type="component" value="Unassembled WGS sequence"/>
</dbReference>
<dbReference type="SMART" id="SM00939">
    <property type="entry name" value="PepX_C"/>
    <property type="match status" value="1"/>
</dbReference>
<comment type="caution">
    <text evidence="4">The sequence shown here is derived from an EMBL/GenBank/DDBJ whole genome shotgun (WGS) entry which is preliminary data.</text>
</comment>
<dbReference type="InterPro" id="IPR008979">
    <property type="entry name" value="Galactose-bd-like_sf"/>
</dbReference>
<evidence type="ECO:0000256" key="1">
    <source>
        <dbReference type="ARBA" id="ARBA00022801"/>
    </source>
</evidence>
<feature type="chain" id="PRO_5012810301" evidence="2">
    <location>
        <begin position="30"/>
        <end position="557"/>
    </location>
</feature>
<dbReference type="PANTHER" id="PTHR22946">
    <property type="entry name" value="DIENELACTONE HYDROLASE DOMAIN-CONTAINING PROTEIN-RELATED"/>
    <property type="match status" value="1"/>
</dbReference>
<dbReference type="Pfam" id="PF02129">
    <property type="entry name" value="Peptidase_S15"/>
    <property type="match status" value="1"/>
</dbReference>
<accession>A0A2A2F644</accession>
<dbReference type="InterPro" id="IPR000383">
    <property type="entry name" value="Xaa-Pro-like_dom"/>
</dbReference>
<reference evidence="4 5" key="1">
    <citation type="submission" date="2017-08" db="EMBL/GenBank/DDBJ databases">
        <title>Halovibrio sewagensis sp. nov., isolated from wastewater of high salinity.</title>
        <authorList>
            <person name="Dong X."/>
            <person name="Zhang G."/>
        </authorList>
    </citation>
    <scope>NUCLEOTIDE SEQUENCE [LARGE SCALE GENOMIC DNA]</scope>
    <source>
        <strain evidence="4 5">YL5-2</strain>
    </source>
</reference>
<dbReference type="InterPro" id="IPR050261">
    <property type="entry name" value="FrsA_esterase"/>
</dbReference>